<accession>A0AAV4NS87</accession>
<proteinExistence type="predicted"/>
<dbReference type="Proteomes" id="UP001054837">
    <property type="component" value="Unassembled WGS sequence"/>
</dbReference>
<evidence type="ECO:0000313" key="1">
    <source>
        <dbReference type="EMBL" id="GIX86531.1"/>
    </source>
</evidence>
<dbReference type="EMBL" id="BPLQ01001897">
    <property type="protein sequence ID" value="GIX86531.1"/>
    <property type="molecule type" value="Genomic_DNA"/>
</dbReference>
<dbReference type="AlphaFoldDB" id="A0AAV4NS87"/>
<reference evidence="1 2" key="1">
    <citation type="submission" date="2021-06" db="EMBL/GenBank/DDBJ databases">
        <title>Caerostris darwini draft genome.</title>
        <authorList>
            <person name="Kono N."/>
            <person name="Arakawa K."/>
        </authorList>
    </citation>
    <scope>NUCLEOTIDE SEQUENCE [LARGE SCALE GENOMIC DNA]</scope>
</reference>
<protein>
    <submittedName>
        <fullName evidence="1">Uncharacterized protein</fullName>
    </submittedName>
</protein>
<comment type="caution">
    <text evidence="1">The sequence shown here is derived from an EMBL/GenBank/DDBJ whole genome shotgun (WGS) entry which is preliminary data.</text>
</comment>
<organism evidence="1 2">
    <name type="scientific">Caerostris darwini</name>
    <dbReference type="NCBI Taxonomy" id="1538125"/>
    <lineage>
        <taxon>Eukaryota</taxon>
        <taxon>Metazoa</taxon>
        <taxon>Ecdysozoa</taxon>
        <taxon>Arthropoda</taxon>
        <taxon>Chelicerata</taxon>
        <taxon>Arachnida</taxon>
        <taxon>Araneae</taxon>
        <taxon>Araneomorphae</taxon>
        <taxon>Entelegynae</taxon>
        <taxon>Araneoidea</taxon>
        <taxon>Araneidae</taxon>
        <taxon>Caerostris</taxon>
    </lineage>
</organism>
<sequence length="104" mass="11459">MTNTILHSKSQISRSKNCQRAISCQGWQTCECMMEASDCAKIYDLSGEATVCNVMVVRALPPPFPMQCSVSVNGSTTAIWAHNYHVPGNVRKNTDKETLLLRPG</sequence>
<gene>
    <name evidence="1" type="ORF">CDAR_180401</name>
</gene>
<keyword evidence="2" id="KW-1185">Reference proteome</keyword>
<name>A0AAV4NS87_9ARAC</name>
<evidence type="ECO:0000313" key="2">
    <source>
        <dbReference type="Proteomes" id="UP001054837"/>
    </source>
</evidence>